<dbReference type="PANTHER" id="PTHR31157:SF1">
    <property type="entry name" value="SCP DOMAIN-CONTAINING PROTEIN"/>
    <property type="match status" value="1"/>
</dbReference>
<evidence type="ECO:0000256" key="1">
    <source>
        <dbReference type="SAM" id="MobiDB-lite"/>
    </source>
</evidence>
<dbReference type="InterPro" id="IPR035940">
    <property type="entry name" value="CAP_sf"/>
</dbReference>
<dbReference type="Pfam" id="PF00188">
    <property type="entry name" value="CAP"/>
    <property type="match status" value="1"/>
</dbReference>
<dbReference type="InterPro" id="IPR014044">
    <property type="entry name" value="CAP_dom"/>
</dbReference>
<evidence type="ECO:0000313" key="3">
    <source>
        <dbReference type="EMBL" id="MDS9466251.1"/>
    </source>
</evidence>
<proteinExistence type="predicted"/>
<dbReference type="RefSeq" id="WP_311158444.1">
    <property type="nucleotide sequence ID" value="NZ_JAVQLW010000001.1"/>
</dbReference>
<evidence type="ECO:0000259" key="2">
    <source>
        <dbReference type="Pfam" id="PF00188"/>
    </source>
</evidence>
<comment type="caution">
    <text evidence="3">The sequence shown here is derived from an EMBL/GenBank/DDBJ whole genome shotgun (WGS) entry which is preliminary data.</text>
</comment>
<dbReference type="CDD" id="cd05379">
    <property type="entry name" value="CAP_bacterial"/>
    <property type="match status" value="1"/>
</dbReference>
<dbReference type="Proteomes" id="UP001269144">
    <property type="component" value="Unassembled WGS sequence"/>
</dbReference>
<dbReference type="SUPFAM" id="SSF55797">
    <property type="entry name" value="PR-1-like"/>
    <property type="match status" value="1"/>
</dbReference>
<dbReference type="PANTHER" id="PTHR31157">
    <property type="entry name" value="SCP DOMAIN-CONTAINING PROTEIN"/>
    <property type="match status" value="1"/>
</dbReference>
<sequence length="170" mass="17372">MAQTGSIAVVLSFLLGACVGGGDASSGPQVTGTSAPRCETTSGRTNAEAASATNAIRGANGLNALRADPRLAQAAARQACDMAKRGRMTHRGATSGPMQRVKAQGYAPRIVAENIAAGPFTMQSALQVWSGSRGHAANILNPQMRDFGIGRAVGADGKTVFWSAVYAAPR</sequence>
<organism evidence="3 4">
    <name type="scientific">Paracoccus aurantius</name>
    <dbReference type="NCBI Taxonomy" id="3073814"/>
    <lineage>
        <taxon>Bacteria</taxon>
        <taxon>Pseudomonadati</taxon>
        <taxon>Pseudomonadota</taxon>
        <taxon>Alphaproteobacteria</taxon>
        <taxon>Rhodobacterales</taxon>
        <taxon>Paracoccaceae</taxon>
        <taxon>Paracoccus</taxon>
    </lineage>
</organism>
<evidence type="ECO:0000313" key="4">
    <source>
        <dbReference type="Proteomes" id="UP001269144"/>
    </source>
</evidence>
<protein>
    <submittedName>
        <fullName evidence="3">CAP domain-containing protein</fullName>
    </submittedName>
</protein>
<feature type="compositionally biased region" description="Polar residues" evidence="1">
    <location>
        <begin position="26"/>
        <end position="44"/>
    </location>
</feature>
<gene>
    <name evidence="3" type="ORF">RGQ15_01520</name>
</gene>
<accession>A0ABU2HMK2</accession>
<dbReference type="EMBL" id="JAVQLW010000001">
    <property type="protein sequence ID" value="MDS9466251.1"/>
    <property type="molecule type" value="Genomic_DNA"/>
</dbReference>
<name>A0ABU2HMK2_9RHOB</name>
<reference evidence="4" key="1">
    <citation type="submission" date="2023-07" db="EMBL/GenBank/DDBJ databases">
        <title>Paracoccus sp. MBLB3053 whole genome sequence.</title>
        <authorList>
            <person name="Hwang C.Y."/>
            <person name="Cho E.-S."/>
            <person name="Seo M.-J."/>
        </authorList>
    </citation>
    <scope>NUCLEOTIDE SEQUENCE [LARGE SCALE GENOMIC DNA]</scope>
    <source>
        <strain evidence="4">MBLB3053</strain>
    </source>
</reference>
<dbReference type="Gene3D" id="3.40.33.10">
    <property type="entry name" value="CAP"/>
    <property type="match status" value="1"/>
</dbReference>
<feature type="domain" description="SCP" evidence="2">
    <location>
        <begin position="51"/>
        <end position="166"/>
    </location>
</feature>
<feature type="region of interest" description="Disordered" evidence="1">
    <location>
        <begin position="24"/>
        <end position="44"/>
    </location>
</feature>
<keyword evidence="4" id="KW-1185">Reference proteome</keyword>